<keyword evidence="5" id="KW-0547">Nucleotide-binding</keyword>
<dbReference type="PANTHER" id="PTHR45569">
    <property type="entry name" value="SENSOR PROTEIN KDPD"/>
    <property type="match status" value="1"/>
</dbReference>
<feature type="region of interest" description="Disordered" evidence="11">
    <location>
        <begin position="482"/>
        <end position="501"/>
    </location>
</feature>
<dbReference type="GO" id="GO:0000155">
    <property type="term" value="F:phosphorelay sensor kinase activity"/>
    <property type="evidence" value="ECO:0007669"/>
    <property type="project" value="InterPro"/>
</dbReference>
<dbReference type="Gene3D" id="3.30.565.10">
    <property type="entry name" value="Histidine kinase-like ATPase, C-terminal domain"/>
    <property type="match status" value="1"/>
</dbReference>
<dbReference type="SUPFAM" id="SSF55874">
    <property type="entry name" value="ATPase domain of HSP90 chaperone/DNA topoisomerase II/histidine kinase"/>
    <property type="match status" value="1"/>
</dbReference>
<evidence type="ECO:0000256" key="12">
    <source>
        <dbReference type="SAM" id="Phobius"/>
    </source>
</evidence>
<feature type="domain" description="Histidine kinase" evidence="13">
    <location>
        <begin position="743"/>
        <end position="956"/>
    </location>
</feature>
<dbReference type="AlphaFoldDB" id="A0A6J7NKE9"/>
<dbReference type="InterPro" id="IPR003594">
    <property type="entry name" value="HATPase_dom"/>
</dbReference>
<feature type="transmembrane region" description="Helical" evidence="12">
    <location>
        <begin position="506"/>
        <end position="526"/>
    </location>
</feature>
<dbReference type="Pfam" id="PF00512">
    <property type="entry name" value="HisKA"/>
    <property type="match status" value="1"/>
</dbReference>
<reference evidence="14" key="1">
    <citation type="submission" date="2020-05" db="EMBL/GenBank/DDBJ databases">
        <authorList>
            <person name="Chiriac C."/>
            <person name="Salcher M."/>
            <person name="Ghai R."/>
            <person name="Kavagutti S V."/>
        </authorList>
    </citation>
    <scope>NUCLEOTIDE SEQUENCE</scope>
</reference>
<evidence type="ECO:0000256" key="5">
    <source>
        <dbReference type="ARBA" id="ARBA00022741"/>
    </source>
</evidence>
<evidence type="ECO:0000256" key="9">
    <source>
        <dbReference type="ARBA" id="ARBA00023012"/>
    </source>
</evidence>
<gene>
    <name evidence="14" type="ORF">UFOPK3954_01166</name>
</gene>
<dbReference type="CDD" id="cd00075">
    <property type="entry name" value="HATPase"/>
    <property type="match status" value="1"/>
</dbReference>
<evidence type="ECO:0000256" key="2">
    <source>
        <dbReference type="ARBA" id="ARBA00022553"/>
    </source>
</evidence>
<feature type="transmembrane region" description="Helical" evidence="12">
    <location>
        <begin position="538"/>
        <end position="568"/>
    </location>
</feature>
<dbReference type="Pfam" id="PF13493">
    <property type="entry name" value="DUF4118"/>
    <property type="match status" value="1"/>
</dbReference>
<dbReference type="InterPro" id="IPR036890">
    <property type="entry name" value="HATPase_C_sf"/>
</dbReference>
<sequence length="968" mass="102997">MQRLHFHAGSVDGVHLGLDRDVIVADLEIDVDRTHQQGMAERDHVRSAFGGLNTGHPGNGKDVALAHLPVGDRHRGLGLHEHLAASDCPTMCGLFRGHVHHASTTHRVKVGKDRLGHYRKAYQHAECAARIPDRAQRHTGGMPRGRLRIYIAAASGAGTTYAMLDEALRRRSRGTDVMVGCVDTGGRPTTAAMLQELVGDAALPVLPEALSVDGIRARRPAVVLVDDLGAPNPPTSGNRARWQDVDELLENGIDVITTVTVQHIESLADTVRQIVGTVPPVLVPDSFLARADQIELIDISPEAIRRRIAHGNVFDRDAGPEDSELFNSEAFALLRILLLQWMIDRLSATSPAALPKADVRERVVVGISGAPSGDAVVRRAARLAQRSRAALVGVHVHRPGEATPPLLLERTRSLVAELGGTFREIEGNEVPEALLAFAEIEGATQLVIGTPDTLARWSRHQSVLGRIARQATSVDVHVVSRERASDEAAHRKPRNTSTVRSSPRRIAAGAAGAVLLAALTALFVSLRDDIDVSTALGIYLLVVVAIAALGGRLAGIVSAVAAPLIANWFLIEPYRTLRINDPENLTELLVFVTVALIVSTFVSVAAARAADAEQAREEAANLARLAGSGGPDALQVVADQLCATFALDGVAVIEQIDGKSSLIVASGSNPPTDPAEADFSEPISESVVVAARGRALTVDEHRVLHVFFGQIAKLVEQHHVAELAAEAEALARADELRTAILRAVSHDLRSPLAAIKASASSLRQSDVEWPEEIRNDFLASIEDETDRLTTIVSNLLDMGRLQAGAVRPALRPVPLEEVLPAAVHSIGSRGASVDLVIPGELPDALADPALLERVLANIIANAVEFSPHGERVRVSAMPHRRDLQIYVVDHGPGIRPADRATVLQPFHRLSDSLSSSGVGLGLAIADGLTTAMGGHLELRDTPNGGLTVVISLAMADLHPQSNPQAGAA</sequence>
<dbReference type="GO" id="GO:0005886">
    <property type="term" value="C:plasma membrane"/>
    <property type="evidence" value="ECO:0007669"/>
    <property type="project" value="TreeGrafter"/>
</dbReference>
<evidence type="ECO:0000256" key="10">
    <source>
        <dbReference type="ARBA" id="ARBA00023136"/>
    </source>
</evidence>
<proteinExistence type="predicted"/>
<feature type="transmembrane region" description="Helical" evidence="12">
    <location>
        <begin position="588"/>
        <end position="607"/>
    </location>
</feature>
<keyword evidence="6" id="KW-0418">Kinase</keyword>
<keyword evidence="8 12" id="KW-1133">Transmembrane helix</keyword>
<dbReference type="InterPro" id="IPR003852">
    <property type="entry name" value="Sig_transdc_His_kinase_KdpD_N"/>
</dbReference>
<keyword evidence="9" id="KW-0902">Two-component regulatory system</keyword>
<accession>A0A6J7NKE9</accession>
<dbReference type="PANTHER" id="PTHR45569:SF1">
    <property type="entry name" value="SENSOR PROTEIN KDPD"/>
    <property type="match status" value="1"/>
</dbReference>
<dbReference type="Gene3D" id="3.40.50.300">
    <property type="entry name" value="P-loop containing nucleotide triphosphate hydrolases"/>
    <property type="match status" value="1"/>
</dbReference>
<dbReference type="InterPro" id="IPR052023">
    <property type="entry name" value="Histidine_kinase_KdpD"/>
</dbReference>
<evidence type="ECO:0000256" key="8">
    <source>
        <dbReference type="ARBA" id="ARBA00022989"/>
    </source>
</evidence>
<dbReference type="EMBL" id="CAFBON010000109">
    <property type="protein sequence ID" value="CAB4991073.1"/>
    <property type="molecule type" value="Genomic_DNA"/>
</dbReference>
<keyword evidence="10 12" id="KW-0472">Membrane</keyword>
<dbReference type="Pfam" id="PF02702">
    <property type="entry name" value="KdpD"/>
    <property type="match status" value="1"/>
</dbReference>
<dbReference type="SMART" id="SM00388">
    <property type="entry name" value="HisKA"/>
    <property type="match status" value="1"/>
</dbReference>
<dbReference type="InterPro" id="IPR025201">
    <property type="entry name" value="KdpD_TM"/>
</dbReference>
<dbReference type="InterPro" id="IPR004358">
    <property type="entry name" value="Sig_transdc_His_kin-like_C"/>
</dbReference>
<dbReference type="CDD" id="cd00082">
    <property type="entry name" value="HisKA"/>
    <property type="match status" value="1"/>
</dbReference>
<dbReference type="PROSITE" id="PS50109">
    <property type="entry name" value="HIS_KIN"/>
    <property type="match status" value="1"/>
</dbReference>
<dbReference type="GO" id="GO:0005524">
    <property type="term" value="F:ATP binding"/>
    <property type="evidence" value="ECO:0007669"/>
    <property type="project" value="UniProtKB-KW"/>
</dbReference>
<evidence type="ECO:0000256" key="3">
    <source>
        <dbReference type="ARBA" id="ARBA00022679"/>
    </source>
</evidence>
<keyword evidence="3" id="KW-0808">Transferase</keyword>
<dbReference type="InterPro" id="IPR027417">
    <property type="entry name" value="P-loop_NTPase"/>
</dbReference>
<dbReference type="Gene3D" id="3.40.50.620">
    <property type="entry name" value="HUPs"/>
    <property type="match status" value="1"/>
</dbReference>
<dbReference type="Gene3D" id="1.20.120.620">
    <property type="entry name" value="Backbone structure of the membrane domain of e. Coli histidine kinase receptor kdpd"/>
    <property type="match status" value="1"/>
</dbReference>
<evidence type="ECO:0000259" key="13">
    <source>
        <dbReference type="PROSITE" id="PS50109"/>
    </source>
</evidence>
<dbReference type="InterPro" id="IPR038318">
    <property type="entry name" value="KdpD_sf"/>
</dbReference>
<dbReference type="InterPro" id="IPR003661">
    <property type="entry name" value="HisK_dim/P_dom"/>
</dbReference>
<evidence type="ECO:0000256" key="6">
    <source>
        <dbReference type="ARBA" id="ARBA00022777"/>
    </source>
</evidence>
<evidence type="ECO:0000256" key="7">
    <source>
        <dbReference type="ARBA" id="ARBA00022840"/>
    </source>
</evidence>
<keyword evidence="7" id="KW-0067">ATP-binding</keyword>
<dbReference type="SUPFAM" id="SSF52402">
    <property type="entry name" value="Adenine nucleotide alpha hydrolases-like"/>
    <property type="match status" value="1"/>
</dbReference>
<evidence type="ECO:0000313" key="14">
    <source>
        <dbReference type="EMBL" id="CAB4991073.1"/>
    </source>
</evidence>
<protein>
    <submittedName>
        <fullName evidence="14">Unannotated protein</fullName>
    </submittedName>
</protein>
<organism evidence="14">
    <name type="scientific">freshwater metagenome</name>
    <dbReference type="NCBI Taxonomy" id="449393"/>
    <lineage>
        <taxon>unclassified sequences</taxon>
        <taxon>metagenomes</taxon>
        <taxon>ecological metagenomes</taxon>
    </lineage>
</organism>
<dbReference type="PRINTS" id="PR00344">
    <property type="entry name" value="BCTRLSENSOR"/>
</dbReference>
<keyword evidence="2" id="KW-0597">Phosphoprotein</keyword>
<evidence type="ECO:0000256" key="1">
    <source>
        <dbReference type="ARBA" id="ARBA00004141"/>
    </source>
</evidence>
<dbReference type="SMART" id="SM00387">
    <property type="entry name" value="HATPase_c"/>
    <property type="match status" value="1"/>
</dbReference>
<dbReference type="Pfam" id="PF02518">
    <property type="entry name" value="HATPase_c"/>
    <property type="match status" value="1"/>
</dbReference>
<dbReference type="InterPro" id="IPR005467">
    <property type="entry name" value="His_kinase_dom"/>
</dbReference>
<comment type="subcellular location">
    <subcellularLocation>
        <location evidence="1">Membrane</location>
        <topology evidence="1">Multi-pass membrane protein</topology>
    </subcellularLocation>
</comment>
<dbReference type="SUPFAM" id="SSF47384">
    <property type="entry name" value="Homodimeric domain of signal transducing histidine kinase"/>
    <property type="match status" value="1"/>
</dbReference>
<evidence type="ECO:0000256" key="4">
    <source>
        <dbReference type="ARBA" id="ARBA00022692"/>
    </source>
</evidence>
<evidence type="ECO:0000256" key="11">
    <source>
        <dbReference type="SAM" id="MobiDB-lite"/>
    </source>
</evidence>
<dbReference type="InterPro" id="IPR014729">
    <property type="entry name" value="Rossmann-like_a/b/a_fold"/>
</dbReference>
<name>A0A6J7NKE9_9ZZZZ</name>
<dbReference type="InterPro" id="IPR036097">
    <property type="entry name" value="HisK_dim/P_sf"/>
</dbReference>
<keyword evidence="4 12" id="KW-0812">Transmembrane</keyword>
<dbReference type="Gene3D" id="1.10.287.130">
    <property type="match status" value="1"/>
</dbReference>